<sequence>MNPTPPLVLVFAGNDPSGGTGLTADILTLASLGCHALPVVTAIAVQDSAGLQEFQPVEPDWLEDQARLILEDMRIDAIKVGMVGSVENLTVIAEIASDYPDIPLILEPVLSTSNDSDEFSTDELVGALRELLLPHTLIVTPNSVEARRLGSDDADEQVELPLDAAAQRLLNCGCEYVLITGTHENTPKVSNTLFSGNGRVRADSWERLPGSFHGAGCTLAAAIAGAIASGVELSQAVRDAQEYTWQTLSNGFRPGMGQIIPDRMFWARPSDEDLAAAVDEAAAGDDAQPDDDGSKGTVQ</sequence>
<dbReference type="Pfam" id="PF08543">
    <property type="entry name" value="Phos_pyr_kin"/>
    <property type="match status" value="1"/>
</dbReference>
<evidence type="ECO:0000313" key="5">
    <source>
        <dbReference type="EMBL" id="SMC21108.1"/>
    </source>
</evidence>
<dbReference type="GO" id="GO:0005829">
    <property type="term" value="C:cytosol"/>
    <property type="evidence" value="ECO:0007669"/>
    <property type="project" value="TreeGrafter"/>
</dbReference>
<feature type="region of interest" description="Disordered" evidence="3">
    <location>
        <begin position="279"/>
        <end position="299"/>
    </location>
</feature>
<keyword evidence="5" id="KW-0808">Transferase</keyword>
<name>A0A1W1XBP4_9NEIS</name>
<dbReference type="UniPathway" id="UPA00060">
    <property type="reaction ID" value="UER00138"/>
</dbReference>
<dbReference type="InterPro" id="IPR029056">
    <property type="entry name" value="Ribokinase-like"/>
</dbReference>
<protein>
    <recommendedName>
        <fullName evidence="2">hydroxymethylpyrimidine kinase</fullName>
        <ecNumber evidence="2">2.7.1.49</ecNumber>
    </recommendedName>
</protein>
<dbReference type="PANTHER" id="PTHR20858">
    <property type="entry name" value="PHOSPHOMETHYLPYRIMIDINE KINASE"/>
    <property type="match status" value="1"/>
</dbReference>
<evidence type="ECO:0000256" key="2">
    <source>
        <dbReference type="ARBA" id="ARBA00012135"/>
    </source>
</evidence>
<evidence type="ECO:0000256" key="3">
    <source>
        <dbReference type="SAM" id="MobiDB-lite"/>
    </source>
</evidence>
<dbReference type="GO" id="GO:0008902">
    <property type="term" value="F:hydroxymethylpyrimidine kinase activity"/>
    <property type="evidence" value="ECO:0007669"/>
    <property type="project" value="UniProtKB-EC"/>
</dbReference>
<keyword evidence="6" id="KW-1185">Reference proteome</keyword>
<dbReference type="SUPFAM" id="SSF53613">
    <property type="entry name" value="Ribokinase-like"/>
    <property type="match status" value="1"/>
</dbReference>
<evidence type="ECO:0000256" key="1">
    <source>
        <dbReference type="ARBA" id="ARBA00004948"/>
    </source>
</evidence>
<dbReference type="EC" id="2.7.1.49" evidence="2"/>
<dbReference type="AlphaFoldDB" id="A0A1W1XBP4"/>
<dbReference type="Proteomes" id="UP000192761">
    <property type="component" value="Unassembled WGS sequence"/>
</dbReference>
<dbReference type="CDD" id="cd01169">
    <property type="entry name" value="HMPP_kinase"/>
    <property type="match status" value="1"/>
</dbReference>
<accession>A0A1W1XBP4</accession>
<evidence type="ECO:0000259" key="4">
    <source>
        <dbReference type="Pfam" id="PF08543"/>
    </source>
</evidence>
<dbReference type="RefSeq" id="WP_084089753.1">
    <property type="nucleotide sequence ID" value="NZ_FWXD01000005.1"/>
</dbReference>
<dbReference type="GO" id="GO:0008972">
    <property type="term" value="F:phosphomethylpyrimidine kinase activity"/>
    <property type="evidence" value="ECO:0007669"/>
    <property type="project" value="InterPro"/>
</dbReference>
<dbReference type="InterPro" id="IPR004399">
    <property type="entry name" value="HMP/HMP-P_kinase_dom"/>
</dbReference>
<evidence type="ECO:0000313" key="6">
    <source>
        <dbReference type="Proteomes" id="UP000192761"/>
    </source>
</evidence>
<organism evidence="5 6">
    <name type="scientific">Andreprevotia lacus DSM 23236</name>
    <dbReference type="NCBI Taxonomy" id="1121001"/>
    <lineage>
        <taxon>Bacteria</taxon>
        <taxon>Pseudomonadati</taxon>
        <taxon>Pseudomonadota</taxon>
        <taxon>Betaproteobacteria</taxon>
        <taxon>Neisseriales</taxon>
        <taxon>Chitinibacteraceae</taxon>
        <taxon>Andreprevotia</taxon>
    </lineage>
</organism>
<proteinExistence type="predicted"/>
<feature type="domain" description="Pyridoxamine kinase/Phosphomethylpyrimidine kinase" evidence="4">
    <location>
        <begin position="15"/>
        <end position="258"/>
    </location>
</feature>
<dbReference type="PANTHER" id="PTHR20858:SF17">
    <property type="entry name" value="HYDROXYMETHYLPYRIMIDINE_PHOSPHOMETHYLPYRIMIDINE KINASE THI20-RELATED"/>
    <property type="match status" value="1"/>
</dbReference>
<dbReference type="GO" id="GO:0009229">
    <property type="term" value="P:thiamine diphosphate biosynthetic process"/>
    <property type="evidence" value="ECO:0007669"/>
    <property type="project" value="UniProtKB-UniPathway"/>
</dbReference>
<keyword evidence="5" id="KW-0418">Kinase</keyword>
<dbReference type="Gene3D" id="3.40.1190.20">
    <property type="match status" value="1"/>
</dbReference>
<dbReference type="OrthoDB" id="9810880at2"/>
<comment type="pathway">
    <text evidence="1">Cofactor biosynthesis; thiamine diphosphate biosynthesis.</text>
</comment>
<dbReference type="InterPro" id="IPR013749">
    <property type="entry name" value="PM/HMP-P_kinase-1"/>
</dbReference>
<dbReference type="STRING" id="1121001.SAMN02745857_01125"/>
<gene>
    <name evidence="5" type="ORF">SAMN02745857_01125</name>
</gene>
<dbReference type="EMBL" id="FWXD01000005">
    <property type="protein sequence ID" value="SMC21108.1"/>
    <property type="molecule type" value="Genomic_DNA"/>
</dbReference>
<dbReference type="GO" id="GO:0009228">
    <property type="term" value="P:thiamine biosynthetic process"/>
    <property type="evidence" value="ECO:0007669"/>
    <property type="project" value="InterPro"/>
</dbReference>
<reference evidence="5 6" key="1">
    <citation type="submission" date="2017-04" db="EMBL/GenBank/DDBJ databases">
        <authorList>
            <person name="Afonso C.L."/>
            <person name="Miller P.J."/>
            <person name="Scott M.A."/>
            <person name="Spackman E."/>
            <person name="Goraichik I."/>
            <person name="Dimitrov K.M."/>
            <person name="Suarez D.L."/>
            <person name="Swayne D.E."/>
        </authorList>
    </citation>
    <scope>NUCLEOTIDE SEQUENCE [LARGE SCALE GENOMIC DNA]</scope>
    <source>
        <strain evidence="5 6">DSM 23236</strain>
    </source>
</reference>